<dbReference type="AlphaFoldDB" id="A0A850QPG5"/>
<keyword evidence="1" id="KW-0812">Transmembrane</keyword>
<evidence type="ECO:0000256" key="1">
    <source>
        <dbReference type="SAM" id="Phobius"/>
    </source>
</evidence>
<gene>
    <name evidence="2" type="ORF">HWA77_00230</name>
</gene>
<accession>A0A850QPG5</accession>
<feature type="transmembrane region" description="Helical" evidence="1">
    <location>
        <begin position="20"/>
        <end position="39"/>
    </location>
</feature>
<proteinExistence type="predicted"/>
<name>A0A850QPG5_PHODD</name>
<keyword evidence="1" id="KW-0472">Membrane</keyword>
<sequence>MIQWQQLDQKFAALSLREKWLITGCGFVAIFFVGIFTFIQPLMADADSAHLSTLDVKNQVITANNQ</sequence>
<keyword evidence="1" id="KW-1133">Transmembrane helix</keyword>
<feature type="non-terminal residue" evidence="2">
    <location>
        <position position="66"/>
    </location>
</feature>
<protein>
    <submittedName>
        <fullName evidence="2">Type II secretion system protein M</fullName>
    </submittedName>
</protein>
<comment type="caution">
    <text evidence="2">The sequence shown here is derived from an EMBL/GenBank/DDBJ whole genome shotgun (WGS) entry which is preliminary data.</text>
</comment>
<evidence type="ECO:0000313" key="2">
    <source>
        <dbReference type="EMBL" id="NVO98629.1"/>
    </source>
</evidence>
<evidence type="ECO:0000313" key="3">
    <source>
        <dbReference type="Proteomes" id="UP000533429"/>
    </source>
</evidence>
<dbReference type="Proteomes" id="UP000533429">
    <property type="component" value="Unassembled WGS sequence"/>
</dbReference>
<dbReference type="EMBL" id="JABXOR010000013">
    <property type="protein sequence ID" value="NVO98629.1"/>
    <property type="molecule type" value="Genomic_DNA"/>
</dbReference>
<organism evidence="2 3">
    <name type="scientific">Photobacterium damselae subsp. damselae</name>
    <name type="common">Listonella damsela</name>
    <dbReference type="NCBI Taxonomy" id="85581"/>
    <lineage>
        <taxon>Bacteria</taxon>
        <taxon>Pseudomonadati</taxon>
        <taxon>Pseudomonadota</taxon>
        <taxon>Gammaproteobacteria</taxon>
        <taxon>Vibrionales</taxon>
        <taxon>Vibrionaceae</taxon>
        <taxon>Photobacterium</taxon>
    </lineage>
</organism>
<reference evidence="2 3" key="1">
    <citation type="submission" date="2020-06" db="EMBL/GenBank/DDBJ databases">
        <title>Photobacterium damselae subsp. damselae comparative genomics.</title>
        <authorList>
            <person name="Osorio C.R."/>
        </authorList>
    </citation>
    <scope>NUCLEOTIDE SEQUENCE [LARGE SCALE GENOMIC DNA]</scope>
    <source>
        <strain evidence="2 3">TW250/03</strain>
    </source>
</reference>